<dbReference type="PANTHER" id="PTHR43384">
    <property type="entry name" value="SEPTUM SITE-DETERMINING PROTEIN MIND HOMOLOG, CHLOROPLASTIC-RELATED"/>
    <property type="match status" value="1"/>
</dbReference>
<accession>A0A1H6JDU7</accession>
<dbReference type="AlphaFoldDB" id="A0A1H6JDU7"/>
<dbReference type="InterPro" id="IPR022521">
    <property type="entry name" value="Rv3660c"/>
</dbReference>
<keyword evidence="2" id="KW-0347">Helicase</keyword>
<feature type="domain" description="Rv3660c-like CheY-like N-terminal" evidence="1">
    <location>
        <begin position="3"/>
        <end position="106"/>
    </location>
</feature>
<evidence type="ECO:0000313" key="3">
    <source>
        <dbReference type="Proteomes" id="UP000182915"/>
    </source>
</evidence>
<sequence>MLVSDTALREDVDRVCAATGLTAVHVAEPSSRKVWTGAVAVVCDAGAAQRCAARAMPRRRHVVLVSPRDPGAAEWQAAIAVGAQRVVTLPAEDGALMAELAEAAESLHDGADRGAVVSVVAGRGGAGATVFAAALARVASDALLIDADPWSGGIDLVLGAEADAGLRWPDLELGTGRVNFAALREALPRAGGVSVLSAGRGADGGEVAAASLGAVIDAGSRGGVTVVCDVPRRSTTAAEAALGSADLAVLLTTADVRSAAATAALASWVPTINPNCGLVVRGPAPGGLRSAQIADIVGLPLLAAMRPHPGIAQTLERGALRLRRRSPLTDAANKVLAVLRRHPAGDVA</sequence>
<dbReference type="Pfam" id="PF26563">
    <property type="entry name" value="Rv3660c_N"/>
    <property type="match status" value="1"/>
</dbReference>
<dbReference type="PANTHER" id="PTHR43384:SF11">
    <property type="entry name" value="SEPTUM SITE DETERMINING PROTEIN"/>
    <property type="match status" value="1"/>
</dbReference>
<keyword evidence="2" id="KW-0547">Nucleotide-binding</keyword>
<dbReference type="SUPFAM" id="SSF52540">
    <property type="entry name" value="P-loop containing nucleoside triphosphate hydrolases"/>
    <property type="match status" value="1"/>
</dbReference>
<keyword evidence="2" id="KW-0067">ATP-binding</keyword>
<dbReference type="GO" id="GO:0016887">
    <property type="term" value="F:ATP hydrolysis activity"/>
    <property type="evidence" value="ECO:0007669"/>
    <property type="project" value="TreeGrafter"/>
</dbReference>
<proteinExistence type="predicted"/>
<protein>
    <submittedName>
        <fullName evidence="2">Helicase/secretion neighborhood CpaE-like protein</fullName>
    </submittedName>
</protein>
<dbReference type="EMBL" id="LT629971">
    <property type="protein sequence ID" value="SEH60434.1"/>
    <property type="molecule type" value="Genomic_DNA"/>
</dbReference>
<dbReference type="GO" id="GO:0004386">
    <property type="term" value="F:helicase activity"/>
    <property type="evidence" value="ECO:0007669"/>
    <property type="project" value="UniProtKB-KW"/>
</dbReference>
<keyword evidence="3" id="KW-1185">Reference proteome</keyword>
<gene>
    <name evidence="2" type="ORF">SAMN04489835_1928</name>
</gene>
<dbReference type="InterPro" id="IPR059050">
    <property type="entry name" value="Rv3660c_N"/>
</dbReference>
<reference evidence="3" key="1">
    <citation type="submission" date="2016-10" db="EMBL/GenBank/DDBJ databases">
        <authorList>
            <person name="Varghese N."/>
            <person name="Submissions S."/>
        </authorList>
    </citation>
    <scope>NUCLEOTIDE SEQUENCE [LARGE SCALE GENOMIC DNA]</scope>
    <source>
        <strain evidence="3">DSM 45405</strain>
    </source>
</reference>
<dbReference type="GO" id="GO:0005524">
    <property type="term" value="F:ATP binding"/>
    <property type="evidence" value="ECO:0007669"/>
    <property type="project" value="TreeGrafter"/>
</dbReference>
<dbReference type="GO" id="GO:0009898">
    <property type="term" value="C:cytoplasmic side of plasma membrane"/>
    <property type="evidence" value="ECO:0007669"/>
    <property type="project" value="TreeGrafter"/>
</dbReference>
<dbReference type="GO" id="GO:0051782">
    <property type="term" value="P:negative regulation of cell division"/>
    <property type="evidence" value="ECO:0007669"/>
    <property type="project" value="TreeGrafter"/>
</dbReference>
<keyword evidence="2" id="KW-0378">Hydrolase</keyword>
<evidence type="ECO:0000313" key="2">
    <source>
        <dbReference type="EMBL" id="SEH60434.1"/>
    </source>
</evidence>
<organism evidence="2 3">
    <name type="scientific">Mycolicibacterium rutilum</name>
    <name type="common">Mycobacterium rutilum</name>
    <dbReference type="NCBI Taxonomy" id="370526"/>
    <lineage>
        <taxon>Bacteria</taxon>
        <taxon>Bacillati</taxon>
        <taxon>Actinomycetota</taxon>
        <taxon>Actinomycetes</taxon>
        <taxon>Mycobacteriales</taxon>
        <taxon>Mycobacteriaceae</taxon>
        <taxon>Mycolicibacterium</taxon>
    </lineage>
</organism>
<dbReference type="STRING" id="370526.SAMN04489835_1928"/>
<dbReference type="InterPro" id="IPR050625">
    <property type="entry name" value="ParA/MinD_ATPase"/>
</dbReference>
<dbReference type="InterPro" id="IPR027417">
    <property type="entry name" value="P-loop_NTPase"/>
</dbReference>
<evidence type="ECO:0000259" key="1">
    <source>
        <dbReference type="Pfam" id="PF26563"/>
    </source>
</evidence>
<dbReference type="Gene3D" id="3.40.50.300">
    <property type="entry name" value="P-loop containing nucleotide triphosphate hydrolases"/>
    <property type="match status" value="1"/>
</dbReference>
<dbReference type="GO" id="GO:0005829">
    <property type="term" value="C:cytosol"/>
    <property type="evidence" value="ECO:0007669"/>
    <property type="project" value="TreeGrafter"/>
</dbReference>
<dbReference type="NCBIfam" id="TIGR03815">
    <property type="entry name" value="CpaE_hom_Actino"/>
    <property type="match status" value="1"/>
</dbReference>
<dbReference type="Proteomes" id="UP000182915">
    <property type="component" value="Chromosome I"/>
</dbReference>
<name>A0A1H6JDU7_MYCRU</name>